<evidence type="ECO:0000256" key="2">
    <source>
        <dbReference type="ARBA" id="ARBA00007381"/>
    </source>
</evidence>
<keyword evidence="5" id="KW-0067">ATP-binding</keyword>
<name>A0A8S3KDZ9_9BILA</name>
<dbReference type="GO" id="GO:0034663">
    <property type="term" value="C:endoplasmic reticulum chaperone complex"/>
    <property type="evidence" value="ECO:0007669"/>
    <property type="project" value="TreeGrafter"/>
</dbReference>
<gene>
    <name evidence="8" type="ORF">SMN809_LOCUS85595</name>
</gene>
<evidence type="ECO:0000256" key="4">
    <source>
        <dbReference type="ARBA" id="ARBA00022741"/>
    </source>
</evidence>
<dbReference type="Pfam" id="PF00012">
    <property type="entry name" value="HSP70"/>
    <property type="match status" value="1"/>
</dbReference>
<dbReference type="GO" id="GO:0005524">
    <property type="term" value="F:ATP binding"/>
    <property type="evidence" value="ECO:0007669"/>
    <property type="project" value="UniProtKB-KW"/>
</dbReference>
<dbReference type="PROSITE" id="PS01036">
    <property type="entry name" value="HSP70_3"/>
    <property type="match status" value="1"/>
</dbReference>
<dbReference type="GO" id="GO:0005788">
    <property type="term" value="C:endoplasmic reticulum lumen"/>
    <property type="evidence" value="ECO:0007669"/>
    <property type="project" value="UniProtKB-SubCell"/>
</dbReference>
<dbReference type="InterPro" id="IPR043129">
    <property type="entry name" value="ATPase_NBD"/>
</dbReference>
<evidence type="ECO:0000256" key="1">
    <source>
        <dbReference type="ARBA" id="ARBA00004319"/>
    </source>
</evidence>
<comment type="caution">
    <text evidence="8">The sequence shown here is derived from an EMBL/GenBank/DDBJ whole genome shotgun (WGS) entry which is preliminary data.</text>
</comment>
<evidence type="ECO:0000256" key="7">
    <source>
        <dbReference type="ARBA" id="ARBA00040503"/>
    </source>
</evidence>
<keyword evidence="6" id="KW-0143">Chaperone</keyword>
<reference evidence="8" key="1">
    <citation type="submission" date="2021-02" db="EMBL/GenBank/DDBJ databases">
        <authorList>
            <person name="Nowell W R."/>
        </authorList>
    </citation>
    <scope>NUCLEOTIDE SEQUENCE</scope>
</reference>
<dbReference type="Gene3D" id="3.90.640.10">
    <property type="entry name" value="Actin, Chain A, domain 4"/>
    <property type="match status" value="1"/>
</dbReference>
<protein>
    <recommendedName>
        <fullName evidence="7">Hypoxia up-regulated protein 1</fullName>
    </recommendedName>
</protein>
<keyword evidence="4" id="KW-0547">Nucleotide-binding</keyword>
<evidence type="ECO:0000256" key="6">
    <source>
        <dbReference type="ARBA" id="ARBA00023186"/>
    </source>
</evidence>
<proteinExistence type="inferred from homology"/>
<dbReference type="GO" id="GO:0030968">
    <property type="term" value="P:endoplasmic reticulum unfolded protein response"/>
    <property type="evidence" value="ECO:0007669"/>
    <property type="project" value="TreeGrafter"/>
</dbReference>
<keyword evidence="3" id="KW-0732">Signal</keyword>
<dbReference type="PANTHER" id="PTHR45639">
    <property type="entry name" value="HSC70CB, ISOFORM G-RELATED"/>
    <property type="match status" value="1"/>
</dbReference>
<dbReference type="Gene3D" id="3.30.420.40">
    <property type="match status" value="1"/>
</dbReference>
<dbReference type="SUPFAM" id="SSF53067">
    <property type="entry name" value="Actin-like ATPase domain"/>
    <property type="match status" value="1"/>
</dbReference>
<comment type="similarity">
    <text evidence="2">Belongs to the heat shock protein 70 family.</text>
</comment>
<evidence type="ECO:0000313" key="9">
    <source>
        <dbReference type="Proteomes" id="UP000676336"/>
    </source>
</evidence>
<dbReference type="Proteomes" id="UP000676336">
    <property type="component" value="Unassembled WGS sequence"/>
</dbReference>
<dbReference type="InterPro" id="IPR018181">
    <property type="entry name" value="Heat_shock_70_CS"/>
</dbReference>
<evidence type="ECO:0000256" key="5">
    <source>
        <dbReference type="ARBA" id="ARBA00022840"/>
    </source>
</evidence>
<comment type="subcellular location">
    <subcellularLocation>
        <location evidence="1">Endoplasmic reticulum lumen</location>
    </subcellularLocation>
</comment>
<evidence type="ECO:0000313" key="8">
    <source>
        <dbReference type="EMBL" id="CAF5228102.1"/>
    </source>
</evidence>
<organism evidence="8 9">
    <name type="scientific">Rotaria magnacalcarata</name>
    <dbReference type="NCBI Taxonomy" id="392030"/>
    <lineage>
        <taxon>Eukaryota</taxon>
        <taxon>Metazoa</taxon>
        <taxon>Spiralia</taxon>
        <taxon>Gnathifera</taxon>
        <taxon>Rotifera</taxon>
        <taxon>Eurotatoria</taxon>
        <taxon>Bdelloidea</taxon>
        <taxon>Philodinida</taxon>
        <taxon>Philodinidae</taxon>
        <taxon>Rotaria</taxon>
    </lineage>
</organism>
<dbReference type="PANTHER" id="PTHR45639:SF3">
    <property type="entry name" value="HYPOXIA UP-REGULATED PROTEIN 1"/>
    <property type="match status" value="1"/>
</dbReference>
<evidence type="ECO:0000256" key="3">
    <source>
        <dbReference type="ARBA" id="ARBA00022729"/>
    </source>
</evidence>
<dbReference type="EMBL" id="CAJOBI010365783">
    <property type="protein sequence ID" value="CAF5228102.1"/>
    <property type="molecule type" value="Genomic_DNA"/>
</dbReference>
<sequence>MDASGPKHMNCKVTRSQFESLVANLIKRTVEPCKKAIKDADVKLTDINEVILVGGMSRMPKVNKNINLH</sequence>
<dbReference type="InterPro" id="IPR013126">
    <property type="entry name" value="Hsp_70_fam"/>
</dbReference>
<dbReference type="GO" id="GO:0140662">
    <property type="term" value="F:ATP-dependent protein folding chaperone"/>
    <property type="evidence" value="ECO:0007669"/>
    <property type="project" value="InterPro"/>
</dbReference>
<accession>A0A8S3KDZ9</accession>
<dbReference type="AlphaFoldDB" id="A0A8S3KDZ9"/>